<evidence type="ECO:0000313" key="4">
    <source>
        <dbReference type="EMBL" id="MEP0816014.1"/>
    </source>
</evidence>
<feature type="signal peptide" evidence="2">
    <location>
        <begin position="1"/>
        <end position="32"/>
    </location>
</feature>
<feature type="chain" id="PRO_5044979399" evidence="2">
    <location>
        <begin position="33"/>
        <end position="624"/>
    </location>
</feature>
<dbReference type="Gene3D" id="2.40.160.180">
    <property type="entry name" value="Carbohydrate-selective porin OprB"/>
    <property type="match status" value="1"/>
</dbReference>
<comment type="similarity">
    <text evidence="1 2">Belongs to the OprB family.</text>
</comment>
<feature type="domain" description="SLH" evidence="3">
    <location>
        <begin position="129"/>
        <end position="193"/>
    </location>
</feature>
<dbReference type="Pfam" id="PF04966">
    <property type="entry name" value="OprB"/>
    <property type="match status" value="1"/>
</dbReference>
<dbReference type="InterPro" id="IPR007049">
    <property type="entry name" value="Carb-sel_porin_OprB"/>
</dbReference>
<evidence type="ECO:0000256" key="1">
    <source>
        <dbReference type="ARBA" id="ARBA00008769"/>
    </source>
</evidence>
<keyword evidence="5" id="KW-1185">Reference proteome</keyword>
<evidence type="ECO:0000256" key="2">
    <source>
        <dbReference type="RuleBase" id="RU363072"/>
    </source>
</evidence>
<gene>
    <name evidence="4" type="ORF">NC998_02775</name>
</gene>
<dbReference type="Pfam" id="PF00395">
    <property type="entry name" value="SLH"/>
    <property type="match status" value="1"/>
</dbReference>
<organism evidence="4 5">
    <name type="scientific">Trichocoleus desertorum GB2-A4</name>
    <dbReference type="NCBI Taxonomy" id="2933944"/>
    <lineage>
        <taxon>Bacteria</taxon>
        <taxon>Bacillati</taxon>
        <taxon>Cyanobacteriota</taxon>
        <taxon>Cyanophyceae</taxon>
        <taxon>Leptolyngbyales</taxon>
        <taxon>Trichocoleusaceae</taxon>
        <taxon>Trichocoleus</taxon>
    </lineage>
</organism>
<keyword evidence="2" id="KW-0732">Signal</keyword>
<proteinExistence type="inferred from homology"/>
<dbReference type="RefSeq" id="WP_190431673.1">
    <property type="nucleotide sequence ID" value="NZ_JAMPKM010000001.1"/>
</dbReference>
<dbReference type="PANTHER" id="PTHR43308">
    <property type="entry name" value="OUTER MEMBRANE PROTEIN ALPHA-RELATED"/>
    <property type="match status" value="1"/>
</dbReference>
<sequence length="624" mass="65319">MKSPVGLEKNVSLALLCTVLGLFTANVSPAVAATNDSTDAAAANRLLALEVLAPEASVKESEPSDRTTQITALAADAATTTSATPAIADATLQAQALSPSDDSPGMIDVATLDPENPEAASDGMAQVTSVSQLSDVQPTDWAFQSLQSLVERYGCIAGYPDGTYRGNRALTRYEFAAGVNSCLDRINELIQAGTDELVQKEDLATLQRLQEEFSAELATIRGRVDSLEARTAELEANQFSTTTKLFGQAIFGIQGRTDNTADFFPVDGVKDTEDPATNINFINNVQLSLFTQLSNRSILLTGLAAGNGSTAPRLSNDTRLGYELDSDNQFLISDLSFRHLIGSNLAVVAGPVGVNAVNVFRGANRVESSGQGPISAFAQRNPIISIGNGTGGAGFDWQVSPRISLQGVYSASDPADPNDAGLFGSRRSATTAGAQLTVSPTDTIDLALHYLNSYNPSGSNFAGSLGLGIGDDQVTIGSGLKTDAFGATVAWRATPGITVGGWGGFTNSRIPNRDGNVETTNWMAFLNFPDLFGEGNLGGIYVGQPPKITESDLPAGQNIPNLLAGGAGTEGDQPGTTTHLEVFYRYRVSDNITITPGVIVLFNPGNAPESDTVGIGALRTTFTF</sequence>
<dbReference type="InterPro" id="IPR047684">
    <property type="entry name" value="Por_som-like"/>
</dbReference>
<accession>A0ABV0J2L2</accession>
<dbReference type="Proteomes" id="UP001464891">
    <property type="component" value="Unassembled WGS sequence"/>
</dbReference>
<dbReference type="PANTHER" id="PTHR43308:SF1">
    <property type="entry name" value="OUTER MEMBRANE PROTEIN ALPHA"/>
    <property type="match status" value="1"/>
</dbReference>
<dbReference type="InterPro" id="IPR038673">
    <property type="entry name" value="OprB_sf"/>
</dbReference>
<dbReference type="InterPro" id="IPR001119">
    <property type="entry name" value="SLH_dom"/>
</dbReference>
<dbReference type="NCBIfam" id="NF033921">
    <property type="entry name" value="por_somb"/>
    <property type="match status" value="1"/>
</dbReference>
<name>A0ABV0J2L2_9CYAN</name>
<dbReference type="PROSITE" id="PS51272">
    <property type="entry name" value="SLH"/>
    <property type="match status" value="1"/>
</dbReference>
<dbReference type="InterPro" id="IPR051465">
    <property type="entry name" value="Cell_Envelope_Struct_Comp"/>
</dbReference>
<evidence type="ECO:0000259" key="3">
    <source>
        <dbReference type="PROSITE" id="PS51272"/>
    </source>
</evidence>
<dbReference type="EMBL" id="JAMPKM010000001">
    <property type="protein sequence ID" value="MEP0816014.1"/>
    <property type="molecule type" value="Genomic_DNA"/>
</dbReference>
<evidence type="ECO:0000313" key="5">
    <source>
        <dbReference type="Proteomes" id="UP001464891"/>
    </source>
</evidence>
<comment type="caution">
    <text evidence="4">The sequence shown here is derived from an EMBL/GenBank/DDBJ whole genome shotgun (WGS) entry which is preliminary data.</text>
</comment>
<protein>
    <submittedName>
        <fullName evidence="4">Iron uptake porin</fullName>
    </submittedName>
</protein>
<reference evidence="4 5" key="1">
    <citation type="submission" date="2022-04" db="EMBL/GenBank/DDBJ databases">
        <title>Positive selection, recombination, and allopatry shape intraspecific diversity of widespread and dominant cyanobacteria.</title>
        <authorList>
            <person name="Wei J."/>
            <person name="Shu W."/>
            <person name="Hu C."/>
        </authorList>
    </citation>
    <scope>NUCLEOTIDE SEQUENCE [LARGE SCALE GENOMIC DNA]</scope>
    <source>
        <strain evidence="4 5">GB2-A4</strain>
    </source>
</reference>